<keyword evidence="2 6" id="KW-0378">Hydrolase</keyword>
<dbReference type="InterPro" id="IPR027417">
    <property type="entry name" value="P-loop_NTPase"/>
</dbReference>
<dbReference type="GO" id="GO:0016818">
    <property type="term" value="F:hydrolase activity, acting on acid anhydrides, in phosphorus-containing anhydrides"/>
    <property type="evidence" value="ECO:0007669"/>
    <property type="project" value="InterPro"/>
</dbReference>
<keyword evidence="1" id="KW-0547">Nucleotide-binding</keyword>
<keyword evidence="7" id="KW-1185">Reference proteome</keyword>
<dbReference type="InterPro" id="IPR006555">
    <property type="entry name" value="ATP-dep_Helicase_C"/>
</dbReference>
<dbReference type="EMBL" id="JACIIX010000005">
    <property type="protein sequence ID" value="MBB6210346.1"/>
    <property type="molecule type" value="Genomic_DNA"/>
</dbReference>
<evidence type="ECO:0000256" key="3">
    <source>
        <dbReference type="ARBA" id="ARBA00022840"/>
    </source>
</evidence>
<evidence type="ECO:0000256" key="4">
    <source>
        <dbReference type="ARBA" id="ARBA00038058"/>
    </source>
</evidence>
<evidence type="ECO:0000256" key="2">
    <source>
        <dbReference type="ARBA" id="ARBA00022801"/>
    </source>
</evidence>
<evidence type="ECO:0000313" key="7">
    <source>
        <dbReference type="Proteomes" id="UP000544872"/>
    </source>
</evidence>
<keyword evidence="3" id="KW-0067">ATP-binding</keyword>
<evidence type="ECO:0000259" key="5">
    <source>
        <dbReference type="PROSITE" id="PS51193"/>
    </source>
</evidence>
<dbReference type="InterPro" id="IPR045028">
    <property type="entry name" value="DinG/Rad3-like"/>
</dbReference>
<dbReference type="InterPro" id="IPR014013">
    <property type="entry name" value="Helic_SF1/SF2_ATP-bd_DinG/Rad3"/>
</dbReference>
<dbReference type="EC" id="3.6.4.12" evidence="6"/>
<dbReference type="GO" id="GO:0005524">
    <property type="term" value="F:ATP binding"/>
    <property type="evidence" value="ECO:0007669"/>
    <property type="project" value="UniProtKB-KW"/>
</dbReference>
<dbReference type="SUPFAM" id="SSF52540">
    <property type="entry name" value="P-loop containing nucleoside triphosphate hydrolases"/>
    <property type="match status" value="1"/>
</dbReference>
<dbReference type="Pfam" id="PF13307">
    <property type="entry name" value="Helicase_C_2"/>
    <property type="match status" value="1"/>
</dbReference>
<dbReference type="Proteomes" id="UP000544872">
    <property type="component" value="Unassembled WGS sequence"/>
</dbReference>
<keyword evidence="6" id="KW-0347">Helicase</keyword>
<feature type="domain" description="Helicase ATP-binding" evidence="5">
    <location>
        <begin position="206"/>
        <end position="491"/>
    </location>
</feature>
<gene>
    <name evidence="6" type="ORF">FHS48_001761</name>
</gene>
<sequence>MSSAGLPPSFQLLIPAVPVVVTGARQAVILTPDGELETLPLPEAARRLRGERPMVCHLPNVAARLKVPPFMAYDVLELFAFVRPARFCLPTVGGLAAACGLDAPVSPEDCAQTLVQVVRRLLHELPQEARWSQAKGRGVAWAMTRGGWPWGPSVLAAWGEQGEMPHSHRVLSGMRVWEHLPEFSEHAPESPPGTAPVDPAEARTRLGQLLGTAAEDRPQQADFASACSAAFAPRHVEGEPHVVLAEAGTGVGKTLGYIAPASVWAEKNEGAVWISTYTRNLQRQLDAELSRLHPDPVEKARKVVVRKGRENYLCLLNLEESINRLSHTPALAIPLGLMARWALATRDGDMVGGDFPGWLSDLVGRGPTIGLTDRRGECVFAACPHYTRCFIERSVRKARRARIVVANHALVMLVLAHGGTVGGGEEGPQIATRYVFDEGHHLFDAADSAFSAHLTGQEAAELRRWLLGSEETGRSRARGLKRRAEEVLADNVDALDALDAALAAARCLPGPGWLNRLTEGAPNGPTERFLLLARQQVYARSKDAGTPYSLETETAHPVPGLLETAAELEHAFDGLLAPVRELIRVIGKVLDDAAGETDGPTRLRLDSLSRSLDRRAVQPLLAWRSMLEALQQETPEQYVDWFAVDRIEGRDIDTGMHRHWIDPTKPLAGVMADSTHGVVVASATLRDGTGDPETDWKAAEGRTGAAHLPVPALRAAMASPFDYPAQTKVLVVTDVRKDDLDQVAAAYRELFLAAGGGGLGLFTAISRLRAVRDRIAAPLEDRGIPLYAQHVDGMDSATLVDIFRADHDGCLLGTDAMRDGVDVPGHSLRLLVFDRVPWPRPDILHRARREAFNGRAYDDMLTRLRLKQAFGRLVRRAGDHGVFVMLDPMMPTRLHGAFPPGVAVQRVGLATAVAEVRSFLGDYVRGSGVG</sequence>
<comment type="similarity">
    <text evidence="4">Belongs to the helicase family. DinG subfamily.</text>
</comment>
<protein>
    <submittedName>
        <fullName evidence="6">ATP-dependent DNA helicase DinG</fullName>
        <ecNumber evidence="6">3.6.4.12</ecNumber>
    </submittedName>
</protein>
<dbReference type="PROSITE" id="PS51193">
    <property type="entry name" value="HELICASE_ATP_BIND_2"/>
    <property type="match status" value="1"/>
</dbReference>
<dbReference type="AlphaFoldDB" id="A0A7X0DLV0"/>
<evidence type="ECO:0000256" key="1">
    <source>
        <dbReference type="ARBA" id="ARBA00022741"/>
    </source>
</evidence>
<dbReference type="SMART" id="SM00491">
    <property type="entry name" value="HELICc2"/>
    <property type="match status" value="1"/>
</dbReference>
<name>A0A7X0DLV0_NOVIT</name>
<accession>A0A7X0DLV0</accession>
<dbReference type="PANTHER" id="PTHR11472:SF34">
    <property type="entry name" value="REGULATOR OF TELOMERE ELONGATION HELICASE 1"/>
    <property type="match status" value="1"/>
</dbReference>
<organism evidence="6 7">
    <name type="scientific">Novispirillum itersonii</name>
    <name type="common">Aquaspirillum itersonii</name>
    <dbReference type="NCBI Taxonomy" id="189"/>
    <lineage>
        <taxon>Bacteria</taxon>
        <taxon>Pseudomonadati</taxon>
        <taxon>Pseudomonadota</taxon>
        <taxon>Alphaproteobacteria</taxon>
        <taxon>Rhodospirillales</taxon>
        <taxon>Novispirillaceae</taxon>
        <taxon>Novispirillum</taxon>
    </lineage>
</organism>
<dbReference type="GO" id="GO:0006139">
    <property type="term" value="P:nucleobase-containing compound metabolic process"/>
    <property type="evidence" value="ECO:0007669"/>
    <property type="project" value="InterPro"/>
</dbReference>
<evidence type="ECO:0000313" key="6">
    <source>
        <dbReference type="EMBL" id="MBB6210346.1"/>
    </source>
</evidence>
<dbReference type="GO" id="GO:0003678">
    <property type="term" value="F:DNA helicase activity"/>
    <property type="evidence" value="ECO:0007669"/>
    <property type="project" value="UniProtKB-EC"/>
</dbReference>
<proteinExistence type="inferred from homology"/>
<dbReference type="Gene3D" id="3.40.50.300">
    <property type="entry name" value="P-loop containing nucleotide triphosphate hydrolases"/>
    <property type="match status" value="2"/>
</dbReference>
<reference evidence="6 7" key="1">
    <citation type="submission" date="2020-08" db="EMBL/GenBank/DDBJ databases">
        <title>Genomic Encyclopedia of Type Strains, Phase IV (KMG-IV): sequencing the most valuable type-strain genomes for metagenomic binning, comparative biology and taxonomic classification.</title>
        <authorList>
            <person name="Goeker M."/>
        </authorList>
    </citation>
    <scope>NUCLEOTIDE SEQUENCE [LARGE SCALE GENOMIC DNA]</scope>
    <source>
        <strain evidence="6 7">DSM 11590</strain>
    </source>
</reference>
<comment type="caution">
    <text evidence="6">The sequence shown here is derived from an EMBL/GenBank/DDBJ whole genome shotgun (WGS) entry which is preliminary data.</text>
</comment>
<dbReference type="PANTHER" id="PTHR11472">
    <property type="entry name" value="DNA REPAIR DEAD HELICASE RAD3/XP-D SUBFAMILY MEMBER"/>
    <property type="match status" value="1"/>
</dbReference>
<dbReference type="RefSeq" id="WP_184263176.1">
    <property type="nucleotide sequence ID" value="NZ_JACIIX010000005.1"/>
</dbReference>
<dbReference type="GO" id="GO:0003676">
    <property type="term" value="F:nucleic acid binding"/>
    <property type="evidence" value="ECO:0007669"/>
    <property type="project" value="InterPro"/>
</dbReference>